<dbReference type="EMBL" id="HBUE01319396">
    <property type="protein sequence ID" value="CAG6587196.1"/>
    <property type="molecule type" value="Transcribed_RNA"/>
</dbReference>
<dbReference type="EMBL" id="HBUE01319397">
    <property type="protein sequence ID" value="CAG6587198.1"/>
    <property type="molecule type" value="Transcribed_RNA"/>
</dbReference>
<proteinExistence type="predicted"/>
<dbReference type="AlphaFoldDB" id="A0A8D8P398"/>
<organism evidence="1">
    <name type="scientific">Culex pipiens</name>
    <name type="common">House mosquito</name>
    <dbReference type="NCBI Taxonomy" id="7175"/>
    <lineage>
        <taxon>Eukaryota</taxon>
        <taxon>Metazoa</taxon>
        <taxon>Ecdysozoa</taxon>
        <taxon>Arthropoda</taxon>
        <taxon>Hexapoda</taxon>
        <taxon>Insecta</taxon>
        <taxon>Pterygota</taxon>
        <taxon>Neoptera</taxon>
        <taxon>Endopterygota</taxon>
        <taxon>Diptera</taxon>
        <taxon>Nematocera</taxon>
        <taxon>Culicoidea</taxon>
        <taxon>Culicidae</taxon>
        <taxon>Culicinae</taxon>
        <taxon>Culicini</taxon>
        <taxon>Culex</taxon>
        <taxon>Culex</taxon>
    </lineage>
</organism>
<evidence type="ECO:0000313" key="1">
    <source>
        <dbReference type="EMBL" id="CAG6587196.1"/>
    </source>
</evidence>
<dbReference type="EMBL" id="HBUE01319398">
    <property type="protein sequence ID" value="CAG6587200.1"/>
    <property type="molecule type" value="Transcribed_RNA"/>
</dbReference>
<name>A0A8D8P398_CULPI</name>
<dbReference type="EMBL" id="HBUE01212896">
    <property type="protein sequence ID" value="CAG6535211.1"/>
    <property type="molecule type" value="Transcribed_RNA"/>
</dbReference>
<reference evidence="1" key="1">
    <citation type="submission" date="2021-05" db="EMBL/GenBank/DDBJ databases">
        <authorList>
            <person name="Alioto T."/>
            <person name="Alioto T."/>
            <person name="Gomez Garrido J."/>
        </authorList>
    </citation>
    <scope>NUCLEOTIDE SEQUENCE</scope>
</reference>
<dbReference type="EMBL" id="HBUE01212898">
    <property type="protein sequence ID" value="CAG6535215.1"/>
    <property type="molecule type" value="Transcribed_RNA"/>
</dbReference>
<protein>
    <submittedName>
        <fullName evidence="1">(northern house mosquito) hypothetical protein</fullName>
    </submittedName>
</protein>
<sequence>MCFLRHRCLFQYRWIMVSNEISSMTWARWSRSWSRMVRCFTLAFSMKRVNLNSLWRNFQRQVPVMTGKAKKGIGSIMTSCHCCKTWPVVRPKTVRSSVDIAQRNSKLR</sequence>
<dbReference type="EMBL" id="HBUE01212897">
    <property type="protein sequence ID" value="CAG6535213.1"/>
    <property type="molecule type" value="Transcribed_RNA"/>
</dbReference>
<accession>A0A8D8P398</accession>